<evidence type="ECO:0000256" key="1">
    <source>
        <dbReference type="ARBA" id="ARBA00001941"/>
    </source>
</evidence>
<comment type="cofactor">
    <cofactor evidence="2">
        <name>Zn(2+)</name>
        <dbReference type="ChEBI" id="CHEBI:29105"/>
    </cofactor>
</comment>
<organism evidence="9 10">
    <name type="scientific">marine gamma proteobacterium HTCC2143</name>
    <dbReference type="NCBI Taxonomy" id="247633"/>
    <lineage>
        <taxon>Bacteria</taxon>
        <taxon>Pseudomonadati</taxon>
        <taxon>Pseudomonadota</taxon>
        <taxon>Gammaproteobacteria</taxon>
        <taxon>Cellvibrionales</taxon>
        <taxon>Spongiibacteraceae</taxon>
        <taxon>BD1-7 clade</taxon>
    </lineage>
</organism>
<dbReference type="InterPro" id="IPR050072">
    <property type="entry name" value="Peptidase_M20A"/>
</dbReference>
<comment type="cofactor">
    <cofactor evidence="1">
        <name>Co(2+)</name>
        <dbReference type="ChEBI" id="CHEBI:48828"/>
    </cofactor>
</comment>
<evidence type="ECO:0000256" key="4">
    <source>
        <dbReference type="ARBA" id="ARBA00022723"/>
    </source>
</evidence>
<dbReference type="GO" id="GO:0008777">
    <property type="term" value="F:acetylornithine deacetylase activity"/>
    <property type="evidence" value="ECO:0007669"/>
    <property type="project" value="UniProtKB-EC"/>
</dbReference>
<evidence type="ECO:0000256" key="5">
    <source>
        <dbReference type="ARBA" id="ARBA00022801"/>
    </source>
</evidence>
<dbReference type="InterPro" id="IPR010182">
    <property type="entry name" value="ArgE/DapE"/>
</dbReference>
<dbReference type="Gene3D" id="3.40.630.10">
    <property type="entry name" value="Zn peptidases"/>
    <property type="match status" value="1"/>
</dbReference>
<name>A0YAU4_9GAMM</name>
<dbReference type="NCBIfam" id="NF005306">
    <property type="entry name" value="PRK06837.1"/>
    <property type="match status" value="1"/>
</dbReference>
<dbReference type="Pfam" id="PF01546">
    <property type="entry name" value="Peptidase_M20"/>
    <property type="match status" value="1"/>
</dbReference>
<dbReference type="InterPro" id="IPR002933">
    <property type="entry name" value="Peptidase_M20"/>
</dbReference>
<dbReference type="Gene3D" id="3.30.70.360">
    <property type="match status" value="1"/>
</dbReference>
<dbReference type="InterPro" id="IPR011650">
    <property type="entry name" value="Peptidase_M20_dimer"/>
</dbReference>
<reference evidence="9 10" key="1">
    <citation type="journal article" date="2010" name="J. Bacteriol.">
        <title>Genome sequence of the oligotrophic marine Gammaproteobacterium HTCC2143, isolated from the Oregon Coast.</title>
        <authorList>
            <person name="Oh H.M."/>
            <person name="Kang I."/>
            <person name="Ferriera S."/>
            <person name="Giovannoni S.J."/>
            <person name="Cho J.C."/>
        </authorList>
    </citation>
    <scope>NUCLEOTIDE SEQUENCE [LARGE SCALE GENOMIC DNA]</scope>
    <source>
        <strain evidence="9 10">HTCC2143</strain>
    </source>
</reference>
<dbReference type="SUPFAM" id="SSF55031">
    <property type="entry name" value="Bacterial exopeptidase dimerisation domain"/>
    <property type="match status" value="1"/>
</dbReference>
<keyword evidence="5 9" id="KW-0378">Hydrolase</keyword>
<proteinExistence type="inferred from homology"/>
<keyword evidence="6" id="KW-0862">Zinc</keyword>
<dbReference type="PANTHER" id="PTHR43808">
    <property type="entry name" value="ACETYLORNITHINE DEACETYLASE"/>
    <property type="match status" value="1"/>
</dbReference>
<dbReference type="InterPro" id="IPR036264">
    <property type="entry name" value="Bact_exopeptidase_dim_dom"/>
</dbReference>
<accession>A0YAU4</accession>
<feature type="domain" description="Peptidase M20 dimerisation" evidence="8">
    <location>
        <begin position="209"/>
        <end position="319"/>
    </location>
</feature>
<dbReference type="eggNOG" id="COG0624">
    <property type="taxonomic scope" value="Bacteria"/>
</dbReference>
<comment type="similarity">
    <text evidence="3">Belongs to the peptidase M20A family.</text>
</comment>
<keyword evidence="4" id="KW-0479">Metal-binding</keyword>
<gene>
    <name evidence="9" type="ORF">GP2143_04470</name>
</gene>
<dbReference type="Pfam" id="PF07687">
    <property type="entry name" value="M20_dimer"/>
    <property type="match status" value="1"/>
</dbReference>
<evidence type="ECO:0000313" key="10">
    <source>
        <dbReference type="Proteomes" id="UP000004931"/>
    </source>
</evidence>
<dbReference type="PANTHER" id="PTHR43808:SF25">
    <property type="entry name" value="PEPTIDASE M20 DIMERISATION DOMAIN-CONTAINING PROTEIN"/>
    <property type="match status" value="1"/>
</dbReference>
<evidence type="ECO:0000259" key="8">
    <source>
        <dbReference type="Pfam" id="PF07687"/>
    </source>
</evidence>
<dbReference type="AlphaFoldDB" id="A0YAU4"/>
<comment type="caution">
    <text evidence="9">The sequence shown here is derived from an EMBL/GenBank/DDBJ whole genome shotgun (WGS) entry which is preliminary data.</text>
</comment>
<evidence type="ECO:0000256" key="6">
    <source>
        <dbReference type="ARBA" id="ARBA00022833"/>
    </source>
</evidence>
<dbReference type="InterPro" id="IPR033687">
    <property type="entry name" value="YodQ-like"/>
</dbReference>
<dbReference type="GO" id="GO:0046872">
    <property type="term" value="F:metal ion binding"/>
    <property type="evidence" value="ECO:0007669"/>
    <property type="project" value="UniProtKB-KW"/>
</dbReference>
<dbReference type="CDD" id="cd03895">
    <property type="entry name" value="M20_ArgE_DapE-like"/>
    <property type="match status" value="1"/>
</dbReference>
<dbReference type="STRING" id="247633.GP2143_04470"/>
<evidence type="ECO:0000256" key="2">
    <source>
        <dbReference type="ARBA" id="ARBA00001947"/>
    </source>
</evidence>
<keyword evidence="10" id="KW-1185">Reference proteome</keyword>
<dbReference type="EMBL" id="AAVT01000002">
    <property type="protein sequence ID" value="EAW31674.1"/>
    <property type="molecule type" value="Genomic_DNA"/>
</dbReference>
<sequence>MYKPAIKTELAEKIRQSVKDGMIGQIEFTEELVRKPSTRGQEHTAQDFIFKELAARGYAMDRWAIDVASIEKHPGFSPVTVPYDNAINVVGSHRPREEKGRSLILNGHVDVVPTGPVDMWDRPPFEPYIKDDWLYGRGSGDMKAGLAANIFALDALKRLGYQPAATVHVQSVTEEECTGNGALSALVRGYSADAVIIPEPEDEGLVRASVGVIWFRVHVKGHPVHVATAGSGENAIEAAIFLIGKLKDYEKARNALKVNHPHFADYEKPINVNVGKIEGGDWASSVPAWCSFDVRTALYPGEDARQAAQQIEDFINEAATGHSFLVSNPPDVEFNGFMAEGFELEAGSDAEKTLTLAHTTATASELTTFGSMAYLDARVFVLYDNTPCLVYGPISKSIHGYNEAVSIESIERITTAIALYIAMWCGLESI</sequence>
<evidence type="ECO:0000256" key="7">
    <source>
        <dbReference type="ARBA" id="ARBA00023285"/>
    </source>
</evidence>
<dbReference type="OrthoDB" id="9809784at2"/>
<keyword evidence="7" id="KW-0170">Cobalt</keyword>
<dbReference type="EC" id="3.5.1.16" evidence="9"/>
<dbReference type="Proteomes" id="UP000004931">
    <property type="component" value="Unassembled WGS sequence"/>
</dbReference>
<evidence type="ECO:0000256" key="3">
    <source>
        <dbReference type="ARBA" id="ARBA00006247"/>
    </source>
</evidence>
<evidence type="ECO:0000313" key="9">
    <source>
        <dbReference type="EMBL" id="EAW31674.1"/>
    </source>
</evidence>
<protein>
    <submittedName>
        <fullName evidence="9">Acetylornithine deacetylase</fullName>
        <ecNumber evidence="9">3.5.1.16</ecNumber>
    </submittedName>
</protein>
<dbReference type="SUPFAM" id="SSF53187">
    <property type="entry name" value="Zn-dependent exopeptidases"/>
    <property type="match status" value="1"/>
</dbReference>
<dbReference type="NCBIfam" id="TIGR01910">
    <property type="entry name" value="DapE-ArgE"/>
    <property type="match status" value="1"/>
</dbReference>